<evidence type="ECO:0008006" key="4">
    <source>
        <dbReference type="Google" id="ProtNLM"/>
    </source>
</evidence>
<keyword evidence="1" id="KW-0812">Transmembrane</keyword>
<accession>A0A1G2N3G4</accession>
<comment type="caution">
    <text evidence="2">The sequence shown here is derived from an EMBL/GenBank/DDBJ whole genome shotgun (WGS) entry which is preliminary data.</text>
</comment>
<proteinExistence type="predicted"/>
<feature type="transmembrane region" description="Helical" evidence="1">
    <location>
        <begin position="242"/>
        <end position="261"/>
    </location>
</feature>
<reference evidence="2 3" key="1">
    <citation type="journal article" date="2016" name="Nat. Commun.">
        <title>Thousands of microbial genomes shed light on interconnected biogeochemical processes in an aquifer system.</title>
        <authorList>
            <person name="Anantharaman K."/>
            <person name="Brown C.T."/>
            <person name="Hug L.A."/>
            <person name="Sharon I."/>
            <person name="Castelle C.J."/>
            <person name="Probst A.J."/>
            <person name="Thomas B.C."/>
            <person name="Singh A."/>
            <person name="Wilkins M.J."/>
            <person name="Karaoz U."/>
            <person name="Brodie E.L."/>
            <person name="Williams K.H."/>
            <person name="Hubbard S.S."/>
            <person name="Banfield J.F."/>
        </authorList>
    </citation>
    <scope>NUCLEOTIDE SEQUENCE [LARGE SCALE GENOMIC DNA]</scope>
</reference>
<feature type="transmembrane region" description="Helical" evidence="1">
    <location>
        <begin position="169"/>
        <end position="187"/>
    </location>
</feature>
<evidence type="ECO:0000313" key="3">
    <source>
        <dbReference type="Proteomes" id="UP000178089"/>
    </source>
</evidence>
<organism evidence="2 3">
    <name type="scientific">Candidatus Taylorbacteria bacterium RIFCSPHIGHO2_12_FULL_45_16</name>
    <dbReference type="NCBI Taxonomy" id="1802315"/>
    <lineage>
        <taxon>Bacteria</taxon>
        <taxon>Candidatus Tayloriibacteriota</taxon>
    </lineage>
</organism>
<dbReference type="AlphaFoldDB" id="A0A1G2N3G4"/>
<name>A0A1G2N3G4_9BACT</name>
<feature type="transmembrane region" description="Helical" evidence="1">
    <location>
        <begin position="12"/>
        <end position="29"/>
    </location>
</feature>
<keyword evidence="1" id="KW-1133">Transmembrane helix</keyword>
<gene>
    <name evidence="2" type="ORF">A3F51_03940</name>
</gene>
<sequence length="267" mass="31382">MMRISMNRSQKIDFLVLILLAMVVVPVILLFDVRFLTSTFLFLGVPCLYLLYRKTQNLKVVFSGVFFIGVILGFGFDFVQTFNRAWIIPDEQLVIPYRIFGAAPVDELICLILWSLLMLLVYEHFLEKKRVEHVDVKHFMITAIIPASASLLFIVGAFFFAPHYITFKYSYIIFGVLACLPVIYCVIKRPKLLWHIVKVAPYFIFLFFIFEITSLYLNQWFFIGHYIGYVTFFSFRFPIEELFFWIFASSTVVLTDYKLFVDTQNKS</sequence>
<dbReference type="EMBL" id="MHRT01000001">
    <property type="protein sequence ID" value="OHA29842.1"/>
    <property type="molecule type" value="Genomic_DNA"/>
</dbReference>
<keyword evidence="1" id="KW-0472">Membrane</keyword>
<feature type="transmembrane region" description="Helical" evidence="1">
    <location>
        <begin position="143"/>
        <end position="163"/>
    </location>
</feature>
<feature type="transmembrane region" description="Helical" evidence="1">
    <location>
        <begin position="35"/>
        <end position="52"/>
    </location>
</feature>
<evidence type="ECO:0000313" key="2">
    <source>
        <dbReference type="EMBL" id="OHA29842.1"/>
    </source>
</evidence>
<dbReference type="Proteomes" id="UP000178089">
    <property type="component" value="Unassembled WGS sequence"/>
</dbReference>
<protein>
    <recommendedName>
        <fullName evidence="4">Lycopene cyclase domain-containing protein</fullName>
    </recommendedName>
</protein>
<evidence type="ECO:0000256" key="1">
    <source>
        <dbReference type="SAM" id="Phobius"/>
    </source>
</evidence>
<feature type="transmembrane region" description="Helical" evidence="1">
    <location>
        <begin position="199"/>
        <end position="222"/>
    </location>
</feature>
<feature type="transmembrane region" description="Helical" evidence="1">
    <location>
        <begin position="99"/>
        <end position="122"/>
    </location>
</feature>
<feature type="transmembrane region" description="Helical" evidence="1">
    <location>
        <begin position="59"/>
        <end position="79"/>
    </location>
</feature>